<dbReference type="GO" id="GO:0071555">
    <property type="term" value="P:cell wall organization"/>
    <property type="evidence" value="ECO:0007669"/>
    <property type="project" value="TreeGrafter"/>
</dbReference>
<evidence type="ECO:0000313" key="2">
    <source>
        <dbReference type="Proteomes" id="UP000249799"/>
    </source>
</evidence>
<dbReference type="AlphaFoldDB" id="A0A2Z4FJX2"/>
<evidence type="ECO:0000313" key="1">
    <source>
        <dbReference type="EMBL" id="AWV89252.1"/>
    </source>
</evidence>
<dbReference type="InterPro" id="IPR001460">
    <property type="entry name" value="PCN-bd_Tpept"/>
</dbReference>
<gene>
    <name evidence="1" type="ORF">DN745_07820</name>
</gene>
<dbReference type="PANTHER" id="PTHR30627:SF2">
    <property type="entry name" value="PEPTIDOGLYCAN D,D-TRANSPEPTIDASE MRDA"/>
    <property type="match status" value="1"/>
</dbReference>
<dbReference type="Proteomes" id="UP000249799">
    <property type="component" value="Chromosome"/>
</dbReference>
<dbReference type="EMBL" id="CP030032">
    <property type="protein sequence ID" value="AWV89252.1"/>
    <property type="molecule type" value="Genomic_DNA"/>
</dbReference>
<accession>A0A2Z4FJX2</accession>
<dbReference type="Gene3D" id="3.40.710.10">
    <property type="entry name" value="DD-peptidase/beta-lactamase superfamily"/>
    <property type="match status" value="1"/>
</dbReference>
<dbReference type="RefSeq" id="WP_111333596.1">
    <property type="nucleotide sequence ID" value="NZ_CP030032.1"/>
</dbReference>
<keyword evidence="2" id="KW-1185">Reference proteome</keyword>
<dbReference type="GO" id="GO:0008658">
    <property type="term" value="F:penicillin binding"/>
    <property type="evidence" value="ECO:0007669"/>
    <property type="project" value="InterPro"/>
</dbReference>
<sequence>MNFPQEEPKPDFFRFAVCAAGLSCLAVAFTSFNAGADEPPVVDEQVIEQVQVDEAKRIAERAAATENVLRNLDPDGAAEANVAAKQNARAIARAAYNFAPVDVEVVPRDWVEAGLDISKAVREGDKLVQHLPNGGKVYLTLEPDVQNRMTRVFDEYNVPHGGSALVEPETGRVLALVSHSQAQPTKEKLARRPIAPSASVFKVVTAAALIESAGVDPTASFCYSGGIRHLSESNIKGDLSSGQRCGDLGDALAWSINSMIARLAYQKLSRNDLQVWAQRFGYNSEIPFELPVEISKAEFGDDPYERARAAAGFWHTYLSPLHGALIGAAVANDGVMMQPTIVDKYVGPSGRTLYEFKPRTLRRVMSKKTATVLGRMMEGTADHGTARKYFQNRRDFPNSIQVSGKTGTLSDKDPYLGYTWFVGFARSASGKKAAVGGLTCNTPIWRIKGPWVASETLRSYYNVLDKREAQAKDEVALR</sequence>
<dbReference type="InterPro" id="IPR050515">
    <property type="entry name" value="Beta-lactam/transpept"/>
</dbReference>
<dbReference type="SUPFAM" id="SSF56601">
    <property type="entry name" value="beta-lactamase/transpeptidase-like"/>
    <property type="match status" value="1"/>
</dbReference>
<dbReference type="OrthoDB" id="9811238at2"/>
<reference evidence="1 2" key="1">
    <citation type="submission" date="2018-06" db="EMBL/GenBank/DDBJ databases">
        <title>Lujinxingia sediminis gen. nov. sp. nov., a new facultative anaerobic member of the class Deltaproteobacteria, and proposal of Lujinxingaceae fam. nov.</title>
        <authorList>
            <person name="Guo L.-Y."/>
            <person name="Li C.-M."/>
            <person name="Wang S."/>
            <person name="Du Z.-J."/>
        </authorList>
    </citation>
    <scope>NUCLEOTIDE SEQUENCE [LARGE SCALE GENOMIC DNA]</scope>
    <source>
        <strain evidence="1 2">FA350</strain>
    </source>
</reference>
<dbReference type="KEGG" id="bsed:DN745_07820"/>
<dbReference type="GO" id="GO:0005886">
    <property type="term" value="C:plasma membrane"/>
    <property type="evidence" value="ECO:0007669"/>
    <property type="project" value="TreeGrafter"/>
</dbReference>
<dbReference type="InterPro" id="IPR012338">
    <property type="entry name" value="Beta-lactam/transpept-like"/>
</dbReference>
<dbReference type="GO" id="GO:0071972">
    <property type="term" value="F:peptidoglycan L,D-transpeptidase activity"/>
    <property type="evidence" value="ECO:0007669"/>
    <property type="project" value="TreeGrafter"/>
</dbReference>
<organism evidence="1 2">
    <name type="scientific">Bradymonas sediminis</name>
    <dbReference type="NCBI Taxonomy" id="1548548"/>
    <lineage>
        <taxon>Bacteria</taxon>
        <taxon>Deltaproteobacteria</taxon>
        <taxon>Bradymonadales</taxon>
        <taxon>Bradymonadaceae</taxon>
        <taxon>Bradymonas</taxon>
    </lineage>
</organism>
<dbReference type="PANTHER" id="PTHR30627">
    <property type="entry name" value="PEPTIDOGLYCAN D,D-TRANSPEPTIDASE"/>
    <property type="match status" value="1"/>
</dbReference>
<protein>
    <submittedName>
        <fullName evidence="1">Uncharacterized protein</fullName>
    </submittedName>
</protein>
<dbReference type="Pfam" id="PF00905">
    <property type="entry name" value="Transpeptidase"/>
    <property type="match status" value="1"/>
</dbReference>
<name>A0A2Z4FJX2_9DELT</name>
<proteinExistence type="predicted"/>